<feature type="transmembrane region" description="Helical" evidence="1">
    <location>
        <begin position="78"/>
        <end position="97"/>
    </location>
</feature>
<sequence>LLDKYVPSVDLPVEYYCLIFLVPLIMLCQIKHLKFLAIFSVVANVLLVATYLICLYYIFGKEVNFTDKNTMKKPQNFLGCPSVLVVSMSAIVFLYSTLVCAKIFIALSIFLTYPLQFFVVIDIFTKYTEPLIKDKYQRVTQLAARTVGVCCCACFYSILGLIIPSIIETVFRWDDLGKFKWVFWKNLFILLFGLTALVSGCTVTVMDIIEILHKKNQA</sequence>
<keyword evidence="3" id="KW-1185">Reference proteome</keyword>
<evidence type="ECO:0000256" key="1">
    <source>
        <dbReference type="SAM" id="Phobius"/>
    </source>
</evidence>
<keyword evidence="1" id="KW-0812">Transmembrane</keyword>
<feature type="transmembrane region" description="Helical" evidence="1">
    <location>
        <begin position="103"/>
        <end position="125"/>
    </location>
</feature>
<protein>
    <submittedName>
        <fullName evidence="2">Amino acid transporter</fullName>
    </submittedName>
</protein>
<accession>A0A0L7L3N3</accession>
<dbReference type="EMBL" id="JTDY01003169">
    <property type="protein sequence ID" value="KOB70025.1"/>
    <property type="molecule type" value="Genomic_DNA"/>
</dbReference>
<comment type="caution">
    <text evidence="2">The sequence shown here is derived from an EMBL/GenBank/DDBJ whole genome shotgun (WGS) entry which is preliminary data.</text>
</comment>
<proteinExistence type="predicted"/>
<feature type="transmembrane region" description="Helical" evidence="1">
    <location>
        <begin position="187"/>
        <end position="209"/>
    </location>
</feature>
<organism evidence="2 3">
    <name type="scientific">Operophtera brumata</name>
    <name type="common">Winter moth</name>
    <name type="synonym">Phalaena brumata</name>
    <dbReference type="NCBI Taxonomy" id="104452"/>
    <lineage>
        <taxon>Eukaryota</taxon>
        <taxon>Metazoa</taxon>
        <taxon>Ecdysozoa</taxon>
        <taxon>Arthropoda</taxon>
        <taxon>Hexapoda</taxon>
        <taxon>Insecta</taxon>
        <taxon>Pterygota</taxon>
        <taxon>Neoptera</taxon>
        <taxon>Endopterygota</taxon>
        <taxon>Lepidoptera</taxon>
        <taxon>Glossata</taxon>
        <taxon>Ditrysia</taxon>
        <taxon>Geometroidea</taxon>
        <taxon>Geometridae</taxon>
        <taxon>Larentiinae</taxon>
        <taxon>Operophtera</taxon>
    </lineage>
</organism>
<feature type="non-terminal residue" evidence="2">
    <location>
        <position position="1"/>
    </location>
</feature>
<reference evidence="2 3" key="1">
    <citation type="journal article" date="2015" name="Genome Biol. Evol.">
        <title>The genome of winter moth (Operophtera brumata) provides a genomic perspective on sexual dimorphism and phenology.</title>
        <authorList>
            <person name="Derks M.F."/>
            <person name="Smit S."/>
            <person name="Salis L."/>
            <person name="Schijlen E."/>
            <person name="Bossers A."/>
            <person name="Mateman C."/>
            <person name="Pijl A.S."/>
            <person name="de Ridder D."/>
            <person name="Groenen M.A."/>
            <person name="Visser M.E."/>
            <person name="Megens H.J."/>
        </authorList>
    </citation>
    <scope>NUCLEOTIDE SEQUENCE [LARGE SCALE GENOMIC DNA]</scope>
    <source>
        <strain evidence="2">WM2013NL</strain>
        <tissue evidence="2">Head and thorax</tissue>
    </source>
</reference>
<evidence type="ECO:0000313" key="2">
    <source>
        <dbReference type="EMBL" id="KOB70025.1"/>
    </source>
</evidence>
<name>A0A0L7L3N3_OPEBR</name>
<keyword evidence="1" id="KW-1133">Transmembrane helix</keyword>
<evidence type="ECO:0000313" key="3">
    <source>
        <dbReference type="Proteomes" id="UP000037510"/>
    </source>
</evidence>
<gene>
    <name evidence="2" type="ORF">OBRU01_16428</name>
</gene>
<dbReference type="AlphaFoldDB" id="A0A0L7L3N3"/>
<dbReference type="Proteomes" id="UP000037510">
    <property type="component" value="Unassembled WGS sequence"/>
</dbReference>
<feature type="transmembrane region" description="Helical" evidence="1">
    <location>
        <begin position="12"/>
        <end position="30"/>
    </location>
</feature>
<dbReference type="STRING" id="104452.A0A0L7L3N3"/>
<feature type="transmembrane region" description="Helical" evidence="1">
    <location>
        <begin position="146"/>
        <end position="167"/>
    </location>
</feature>
<keyword evidence="1" id="KW-0472">Membrane</keyword>
<feature type="transmembrane region" description="Helical" evidence="1">
    <location>
        <begin position="36"/>
        <end position="58"/>
    </location>
</feature>